<sequence>MRYLQEEAIDHLSTLYKEIEEDDENLSLNIELHTLKYTKKQKKNTKTGTTILDIQNSLSLCYPEFIFEFNEEDFKIINFSEVRSILFNFFITIPNKYQKVYIDTVSTLDKIVNIDNSTIYSLKNKIGPFINSYWFYCYFFYNKKLKKNIILSIQQKKV</sequence>
<dbReference type="OrthoDB" id="10661360at2759"/>
<comment type="caution">
    <text evidence="1">The sequence shown here is derived from an EMBL/GenBank/DDBJ whole genome shotgun (WGS) entry which is preliminary data.</text>
</comment>
<protein>
    <submittedName>
        <fullName evidence="1">Maf1 negative regulator of RNA polymerase III</fullName>
    </submittedName>
</protein>
<dbReference type="VEuPathDB" id="MicrosporidiaDB:SLOPH_1336"/>
<dbReference type="EMBL" id="ATCN01000611">
    <property type="protein sequence ID" value="EPR78693.1"/>
    <property type="molecule type" value="Genomic_DNA"/>
</dbReference>
<dbReference type="STRING" id="1358809.S7XS07"/>
<reference evidence="2" key="1">
    <citation type="journal article" date="2013" name="PLoS Genet.">
        <title>The genome of Spraguea lophii and the basis of host-microsporidian interactions.</title>
        <authorList>
            <person name="Campbell S.E."/>
            <person name="Williams T.A."/>
            <person name="Yousuf A."/>
            <person name="Soanes D.M."/>
            <person name="Paszkiewicz K.H."/>
            <person name="Williams B.A.P."/>
        </authorList>
    </citation>
    <scope>NUCLEOTIDE SEQUENCE [LARGE SCALE GENOMIC DNA]</scope>
    <source>
        <strain evidence="2">42_110</strain>
    </source>
</reference>
<dbReference type="InParanoid" id="S7XS07"/>
<evidence type="ECO:0000313" key="1">
    <source>
        <dbReference type="EMBL" id="EPR78693.1"/>
    </source>
</evidence>
<name>S7XS07_SPRLO</name>
<dbReference type="HOGENOM" id="CLU_1670533_0_0_1"/>
<gene>
    <name evidence="1" type="ORF">SLOPH_1336</name>
</gene>
<keyword evidence="2" id="KW-1185">Reference proteome</keyword>
<dbReference type="InterPro" id="IPR038564">
    <property type="entry name" value="Maf1_sf"/>
</dbReference>
<dbReference type="AlphaFoldDB" id="S7XS07"/>
<accession>S7XS07</accession>
<dbReference type="Gene3D" id="3.40.1000.50">
    <property type="entry name" value="Repressor of RNA polymerase III transcription Maf1"/>
    <property type="match status" value="1"/>
</dbReference>
<proteinExistence type="predicted"/>
<organism evidence="1 2">
    <name type="scientific">Spraguea lophii (strain 42_110)</name>
    <name type="common">Microsporidian parasite</name>
    <dbReference type="NCBI Taxonomy" id="1358809"/>
    <lineage>
        <taxon>Eukaryota</taxon>
        <taxon>Fungi</taxon>
        <taxon>Fungi incertae sedis</taxon>
        <taxon>Microsporidia</taxon>
        <taxon>Spragueidae</taxon>
        <taxon>Spraguea</taxon>
    </lineage>
</organism>
<dbReference type="Proteomes" id="UP000014978">
    <property type="component" value="Unassembled WGS sequence"/>
</dbReference>
<evidence type="ECO:0000313" key="2">
    <source>
        <dbReference type="Proteomes" id="UP000014978"/>
    </source>
</evidence>